<name>A0ABD3SEH0_9STRA</name>
<sequence length="415" mass="44161">MSPPVLVMIAWSLISTTRGADGFQPLPPRHPHHHHRRRISHPRRNDHLLGGAAAGAVAGPARRSSLSSMSLSMSSSPSPSSPSPITADPASASAATMPTSLSTRDVRTLFRLLSDVTIFHDPSRGTCCRNGCSGCNYLDPTSGKFAYEVYRAVGSDADECDADDGEGDEGANAESAIGGWLAPYHEIVIDDMADDDGGDYGGNANAVISSSWGRILFHAEDTKATTSAANRGKKEIEWDAFPPLILSAAAAAAAASGMIERGENNDDDDDDGREDAVPPSPLAIESLWRVLSPSRGYARLASTEVSSSIRGMIGSEYSMGGAVDYKSFEACMYDAADRIVRSSGGGGVDEGGGASSTSSAMDYDSMDRDELLELCRSRNMNTSFPKMKRIIIEELRFYDANGRQGKRHPVKNTLS</sequence>
<protein>
    <submittedName>
        <fullName evidence="3">Uncharacterized protein</fullName>
    </submittedName>
</protein>
<keyword evidence="2" id="KW-0732">Signal</keyword>
<evidence type="ECO:0000256" key="2">
    <source>
        <dbReference type="SAM" id="SignalP"/>
    </source>
</evidence>
<accession>A0ABD3SEH0</accession>
<feature type="chain" id="PRO_5044850525" evidence="2">
    <location>
        <begin position="20"/>
        <end position="415"/>
    </location>
</feature>
<organism evidence="3 4">
    <name type="scientific">Cyclostephanos tholiformis</name>
    <dbReference type="NCBI Taxonomy" id="382380"/>
    <lineage>
        <taxon>Eukaryota</taxon>
        <taxon>Sar</taxon>
        <taxon>Stramenopiles</taxon>
        <taxon>Ochrophyta</taxon>
        <taxon>Bacillariophyta</taxon>
        <taxon>Coscinodiscophyceae</taxon>
        <taxon>Thalassiosirophycidae</taxon>
        <taxon>Stephanodiscales</taxon>
        <taxon>Stephanodiscaceae</taxon>
        <taxon>Cyclostephanos</taxon>
    </lineage>
</organism>
<feature type="compositionally biased region" description="Low complexity" evidence="1">
    <location>
        <begin position="50"/>
        <end position="99"/>
    </location>
</feature>
<gene>
    <name evidence="3" type="ORF">ACHAXA_011666</name>
</gene>
<comment type="caution">
    <text evidence="3">The sequence shown here is derived from an EMBL/GenBank/DDBJ whole genome shotgun (WGS) entry which is preliminary data.</text>
</comment>
<keyword evidence="4" id="KW-1185">Reference proteome</keyword>
<dbReference type="EMBL" id="JALLPB020000050">
    <property type="protein sequence ID" value="KAL3822951.1"/>
    <property type="molecule type" value="Genomic_DNA"/>
</dbReference>
<evidence type="ECO:0000313" key="4">
    <source>
        <dbReference type="Proteomes" id="UP001530377"/>
    </source>
</evidence>
<feature type="region of interest" description="Disordered" evidence="1">
    <location>
        <begin position="22"/>
        <end position="99"/>
    </location>
</feature>
<dbReference type="AlphaFoldDB" id="A0ABD3SEH0"/>
<evidence type="ECO:0000313" key="3">
    <source>
        <dbReference type="EMBL" id="KAL3822951.1"/>
    </source>
</evidence>
<proteinExistence type="predicted"/>
<feature type="compositionally biased region" description="Basic residues" evidence="1">
    <location>
        <begin position="29"/>
        <end position="44"/>
    </location>
</feature>
<evidence type="ECO:0000256" key="1">
    <source>
        <dbReference type="SAM" id="MobiDB-lite"/>
    </source>
</evidence>
<reference evidence="3 4" key="1">
    <citation type="submission" date="2024-10" db="EMBL/GenBank/DDBJ databases">
        <title>Updated reference genomes for cyclostephanoid diatoms.</title>
        <authorList>
            <person name="Roberts W.R."/>
            <person name="Alverson A.J."/>
        </authorList>
    </citation>
    <scope>NUCLEOTIDE SEQUENCE [LARGE SCALE GENOMIC DNA]</scope>
    <source>
        <strain evidence="3 4">AJA228-03</strain>
    </source>
</reference>
<feature type="signal peptide" evidence="2">
    <location>
        <begin position="1"/>
        <end position="19"/>
    </location>
</feature>
<feature type="region of interest" description="Disordered" evidence="1">
    <location>
        <begin position="260"/>
        <end position="279"/>
    </location>
</feature>
<dbReference type="Proteomes" id="UP001530377">
    <property type="component" value="Unassembled WGS sequence"/>
</dbReference>